<dbReference type="InterPro" id="IPR049397">
    <property type="entry name" value="EthR_C"/>
</dbReference>
<dbReference type="Gene3D" id="1.10.357.10">
    <property type="entry name" value="Tetracycline Repressor, domain 2"/>
    <property type="match status" value="1"/>
</dbReference>
<dbReference type="GO" id="GO:0000976">
    <property type="term" value="F:transcription cis-regulatory region binding"/>
    <property type="evidence" value="ECO:0007669"/>
    <property type="project" value="TreeGrafter"/>
</dbReference>
<evidence type="ECO:0000313" key="6">
    <source>
        <dbReference type="Proteomes" id="UP000658320"/>
    </source>
</evidence>
<dbReference type="Pfam" id="PF00440">
    <property type="entry name" value="TetR_N"/>
    <property type="match status" value="1"/>
</dbReference>
<dbReference type="EMBL" id="BMSX01000011">
    <property type="protein sequence ID" value="GGR25640.1"/>
    <property type="molecule type" value="Genomic_DNA"/>
</dbReference>
<dbReference type="SUPFAM" id="SSF46689">
    <property type="entry name" value="Homeodomain-like"/>
    <property type="match status" value="1"/>
</dbReference>
<feature type="region of interest" description="Disordered" evidence="3">
    <location>
        <begin position="210"/>
        <end position="232"/>
    </location>
</feature>
<gene>
    <name evidence="5" type="ORF">GCM10010251_47070</name>
</gene>
<dbReference type="InterPro" id="IPR036271">
    <property type="entry name" value="Tet_transcr_reg_TetR-rel_C_sf"/>
</dbReference>
<dbReference type="RefSeq" id="WP_189939668.1">
    <property type="nucleotide sequence ID" value="NZ_BMSX01000011.1"/>
</dbReference>
<dbReference type="PROSITE" id="PS50977">
    <property type="entry name" value="HTH_TETR_2"/>
    <property type="match status" value="1"/>
</dbReference>
<dbReference type="InterPro" id="IPR050109">
    <property type="entry name" value="HTH-type_TetR-like_transc_reg"/>
</dbReference>
<keyword evidence="1 2" id="KW-0238">DNA-binding</keyword>
<dbReference type="Gene3D" id="1.10.10.60">
    <property type="entry name" value="Homeodomain-like"/>
    <property type="match status" value="1"/>
</dbReference>
<dbReference type="InterPro" id="IPR009057">
    <property type="entry name" value="Homeodomain-like_sf"/>
</dbReference>
<feature type="domain" description="HTH tetR-type" evidence="4">
    <location>
        <begin position="15"/>
        <end position="77"/>
    </location>
</feature>
<evidence type="ECO:0000313" key="5">
    <source>
        <dbReference type="EMBL" id="GGR25640.1"/>
    </source>
</evidence>
<feature type="DNA-binding region" description="H-T-H motif" evidence="2">
    <location>
        <begin position="40"/>
        <end position="59"/>
    </location>
</feature>
<reference evidence="5" key="1">
    <citation type="journal article" date="2014" name="Int. J. Syst. Evol. Microbiol.">
        <title>Complete genome sequence of Corynebacterium casei LMG S-19264T (=DSM 44701T), isolated from a smear-ripened cheese.</title>
        <authorList>
            <consortium name="US DOE Joint Genome Institute (JGI-PGF)"/>
            <person name="Walter F."/>
            <person name="Albersmeier A."/>
            <person name="Kalinowski J."/>
            <person name="Ruckert C."/>
        </authorList>
    </citation>
    <scope>NUCLEOTIDE SEQUENCE</scope>
    <source>
        <strain evidence="5">JCM 4346</strain>
    </source>
</reference>
<name>A0A918FC11_9ACTN</name>
<feature type="compositionally biased region" description="Basic and acidic residues" evidence="3">
    <location>
        <begin position="223"/>
        <end position="232"/>
    </location>
</feature>
<dbReference type="SUPFAM" id="SSF48498">
    <property type="entry name" value="Tetracyclin repressor-like, C-terminal domain"/>
    <property type="match status" value="1"/>
</dbReference>
<reference evidence="5" key="2">
    <citation type="submission" date="2020-09" db="EMBL/GenBank/DDBJ databases">
        <authorList>
            <person name="Sun Q."/>
            <person name="Ohkuma M."/>
        </authorList>
    </citation>
    <scope>NUCLEOTIDE SEQUENCE</scope>
    <source>
        <strain evidence="5">JCM 4346</strain>
    </source>
</reference>
<accession>A0A918FC11</accession>
<comment type="caution">
    <text evidence="5">The sequence shown here is derived from an EMBL/GenBank/DDBJ whole genome shotgun (WGS) entry which is preliminary data.</text>
</comment>
<protein>
    <recommendedName>
        <fullName evidence="4">HTH tetR-type domain-containing protein</fullName>
    </recommendedName>
</protein>
<dbReference type="Pfam" id="PF21313">
    <property type="entry name" value="EthR_C"/>
    <property type="match status" value="1"/>
</dbReference>
<dbReference type="GO" id="GO:0003700">
    <property type="term" value="F:DNA-binding transcription factor activity"/>
    <property type="evidence" value="ECO:0007669"/>
    <property type="project" value="TreeGrafter"/>
</dbReference>
<dbReference type="Proteomes" id="UP000658320">
    <property type="component" value="Unassembled WGS sequence"/>
</dbReference>
<sequence length="232" mass="25366">MPSTTRRRSSAADRRAALEKRILSVIEELLRGGVTYTELSVEQIAHAAGISRSTFYLYFRDKVDVLLRLSGSLKKESFAIAEAWRPCGPDGGLEGLARTYELILRHYREHAALLSAINEVAAYDPAVREAWTADQDRFIDNLVTVLKEEQRAGRTPADIDPELAARIIVQGGGQVIAQQVSGSDRDDAAVARELAAGYWYGVFRRSAGATDGRAGAEGAYRTPDQDRTAPSA</sequence>
<evidence type="ECO:0000256" key="1">
    <source>
        <dbReference type="ARBA" id="ARBA00023125"/>
    </source>
</evidence>
<evidence type="ECO:0000259" key="4">
    <source>
        <dbReference type="PROSITE" id="PS50977"/>
    </source>
</evidence>
<dbReference type="InterPro" id="IPR001647">
    <property type="entry name" value="HTH_TetR"/>
</dbReference>
<evidence type="ECO:0000256" key="2">
    <source>
        <dbReference type="PROSITE-ProRule" id="PRU00335"/>
    </source>
</evidence>
<dbReference type="AlphaFoldDB" id="A0A918FC11"/>
<organism evidence="5 6">
    <name type="scientific">Streptomyces aurantiogriseus</name>
    <dbReference type="NCBI Taxonomy" id="66870"/>
    <lineage>
        <taxon>Bacteria</taxon>
        <taxon>Bacillati</taxon>
        <taxon>Actinomycetota</taxon>
        <taxon>Actinomycetes</taxon>
        <taxon>Kitasatosporales</taxon>
        <taxon>Streptomycetaceae</taxon>
        <taxon>Streptomyces</taxon>
    </lineage>
</organism>
<evidence type="ECO:0000256" key="3">
    <source>
        <dbReference type="SAM" id="MobiDB-lite"/>
    </source>
</evidence>
<dbReference type="PANTHER" id="PTHR30055:SF184">
    <property type="entry name" value="HTH-TYPE TRANSCRIPTIONAL REGULATOR ETHR"/>
    <property type="match status" value="1"/>
</dbReference>
<dbReference type="PANTHER" id="PTHR30055">
    <property type="entry name" value="HTH-TYPE TRANSCRIPTIONAL REGULATOR RUTR"/>
    <property type="match status" value="1"/>
</dbReference>
<keyword evidence="6" id="KW-1185">Reference proteome</keyword>
<proteinExistence type="predicted"/>